<dbReference type="PIRSF" id="PIRSF002741">
    <property type="entry name" value="MppA"/>
    <property type="match status" value="1"/>
</dbReference>
<accession>A0ABW1ICJ1</accession>
<feature type="signal peptide" evidence="1">
    <location>
        <begin position="1"/>
        <end position="27"/>
    </location>
</feature>
<dbReference type="Proteomes" id="UP001596119">
    <property type="component" value="Unassembled WGS sequence"/>
</dbReference>
<dbReference type="EMBL" id="JBHSQK010000047">
    <property type="protein sequence ID" value="MFC5950493.1"/>
    <property type="molecule type" value="Genomic_DNA"/>
</dbReference>
<dbReference type="Gene3D" id="3.10.105.10">
    <property type="entry name" value="Dipeptide-binding Protein, Domain 3"/>
    <property type="match status" value="1"/>
</dbReference>
<name>A0ABW1ICJ1_9PSEU</name>
<organism evidence="3 4">
    <name type="scientific">Pseudonocardia lutea</name>
    <dbReference type="NCBI Taxonomy" id="2172015"/>
    <lineage>
        <taxon>Bacteria</taxon>
        <taxon>Bacillati</taxon>
        <taxon>Actinomycetota</taxon>
        <taxon>Actinomycetes</taxon>
        <taxon>Pseudonocardiales</taxon>
        <taxon>Pseudonocardiaceae</taxon>
        <taxon>Pseudonocardia</taxon>
    </lineage>
</organism>
<keyword evidence="4" id="KW-1185">Reference proteome</keyword>
<evidence type="ECO:0000313" key="3">
    <source>
        <dbReference type="EMBL" id="MFC5950493.1"/>
    </source>
</evidence>
<dbReference type="InterPro" id="IPR039424">
    <property type="entry name" value="SBP_5"/>
</dbReference>
<dbReference type="InterPro" id="IPR030678">
    <property type="entry name" value="Peptide/Ni-bd"/>
</dbReference>
<dbReference type="PANTHER" id="PTHR30290">
    <property type="entry name" value="PERIPLASMIC BINDING COMPONENT OF ABC TRANSPORTER"/>
    <property type="match status" value="1"/>
</dbReference>
<dbReference type="RefSeq" id="WP_379567624.1">
    <property type="nucleotide sequence ID" value="NZ_JBHSQK010000047.1"/>
</dbReference>
<sequence length="514" mass="55984">MSRTSGRALRAALAGAAVLLMAGCSGALGGGSGGAGTDTDTLTLGLSRQLTSLDPGSSGSIDGDATVQGAIFSSLTKIGPDQKLVGDLATSWRQDSDVQWTFVLRDGVKFSNGDPLDAATVKWNFDRLLDPTTKLTSGPALRAIIARVDAPDAHTVVVTTKKPYLDLDERLSTTTFTEQKWVESHNPVLEPLGSGPYQLQSVDLENGATLVRNPNYYGDKPYYDKVAFKVLGTEAARVQALQSGSVDAAIQLDPQSLTQFAGSDRYTTGSQWSSWNMTLRINETKPPLQDPRVRQALNYAIDKKTIASSLLGPDIQPSSGQVLNAPYDQVNPDLQAYPHDPAKARQLLAEAGYPNGLDLELALSTGTYIASDPIAQAIAQQLGEVGIRIKVTTAQFPSWVQRSYTDDVADLIYIGYSSGYRAPAERLRIYTSTYSQSHFSDPAYDALVDQLTTATSREQQTDLLDRATQEFHDNPHVVFLWPQPLTWAVNKNLDWVPRPEHWLLPQDFRPKNAD</sequence>
<dbReference type="Gene3D" id="3.40.190.10">
    <property type="entry name" value="Periplasmic binding protein-like II"/>
    <property type="match status" value="1"/>
</dbReference>
<evidence type="ECO:0000259" key="2">
    <source>
        <dbReference type="Pfam" id="PF00496"/>
    </source>
</evidence>
<feature type="domain" description="Solute-binding protein family 5" evidence="2">
    <location>
        <begin position="83"/>
        <end position="434"/>
    </location>
</feature>
<keyword evidence="1" id="KW-0732">Signal</keyword>
<reference evidence="4" key="1">
    <citation type="journal article" date="2019" name="Int. J. Syst. Evol. Microbiol.">
        <title>The Global Catalogue of Microorganisms (GCM) 10K type strain sequencing project: providing services to taxonomists for standard genome sequencing and annotation.</title>
        <authorList>
            <consortium name="The Broad Institute Genomics Platform"/>
            <consortium name="The Broad Institute Genome Sequencing Center for Infectious Disease"/>
            <person name="Wu L."/>
            <person name="Ma J."/>
        </authorList>
    </citation>
    <scope>NUCLEOTIDE SEQUENCE [LARGE SCALE GENOMIC DNA]</scope>
    <source>
        <strain evidence="4">CGMCC 4.7397</strain>
    </source>
</reference>
<protein>
    <submittedName>
        <fullName evidence="3">ABC transporter substrate-binding protein</fullName>
    </submittedName>
</protein>
<dbReference type="CDD" id="cd00995">
    <property type="entry name" value="PBP2_NikA_DppA_OppA_like"/>
    <property type="match status" value="1"/>
</dbReference>
<dbReference type="Gene3D" id="3.90.76.10">
    <property type="entry name" value="Dipeptide-binding Protein, Domain 1"/>
    <property type="match status" value="1"/>
</dbReference>
<dbReference type="SUPFAM" id="SSF53850">
    <property type="entry name" value="Periplasmic binding protein-like II"/>
    <property type="match status" value="1"/>
</dbReference>
<dbReference type="PROSITE" id="PS51257">
    <property type="entry name" value="PROKAR_LIPOPROTEIN"/>
    <property type="match status" value="1"/>
</dbReference>
<comment type="caution">
    <text evidence="3">The sequence shown here is derived from an EMBL/GenBank/DDBJ whole genome shotgun (WGS) entry which is preliminary data.</text>
</comment>
<evidence type="ECO:0000313" key="4">
    <source>
        <dbReference type="Proteomes" id="UP001596119"/>
    </source>
</evidence>
<feature type="chain" id="PRO_5046714225" evidence="1">
    <location>
        <begin position="28"/>
        <end position="514"/>
    </location>
</feature>
<dbReference type="Pfam" id="PF00496">
    <property type="entry name" value="SBP_bac_5"/>
    <property type="match status" value="1"/>
</dbReference>
<dbReference type="InterPro" id="IPR000914">
    <property type="entry name" value="SBP_5_dom"/>
</dbReference>
<proteinExistence type="predicted"/>
<gene>
    <name evidence="3" type="ORF">ACFQH9_19675</name>
</gene>
<evidence type="ECO:0000256" key="1">
    <source>
        <dbReference type="SAM" id="SignalP"/>
    </source>
</evidence>